<protein>
    <recommendedName>
        <fullName evidence="4">Small ribosomal subunit protein mS38</fullName>
    </recommendedName>
</protein>
<feature type="domain" description="Ribosomal protein mS38 C-terminal" evidence="6">
    <location>
        <begin position="271"/>
        <end position="304"/>
    </location>
</feature>
<comment type="similarity">
    <text evidence="3">Belongs to the mitochondrion-specific ribosomal protein mS38 family.</text>
</comment>
<comment type="subcellular location">
    <subcellularLocation>
        <location evidence="1">Mitochondrion</location>
    </subcellularLocation>
</comment>
<gene>
    <name evidence="7" type="ORF">MBRA1_001295</name>
</gene>
<dbReference type="Proteomes" id="UP001216638">
    <property type="component" value="Chromosome 1"/>
</dbReference>
<evidence type="ECO:0000256" key="4">
    <source>
        <dbReference type="ARBA" id="ARBA00035682"/>
    </source>
</evidence>
<evidence type="ECO:0000256" key="5">
    <source>
        <dbReference type="SAM" id="MobiDB-lite"/>
    </source>
</evidence>
<feature type="region of interest" description="Disordered" evidence="5">
    <location>
        <begin position="270"/>
        <end position="304"/>
    </location>
</feature>
<keyword evidence="2" id="KW-0496">Mitochondrion</keyword>
<evidence type="ECO:0000313" key="7">
    <source>
        <dbReference type="EMBL" id="WFC94661.1"/>
    </source>
</evidence>
<proteinExistence type="inferred from homology"/>
<dbReference type="InterPro" id="IPR013177">
    <property type="entry name" value="Ribosomal_mS38_C"/>
</dbReference>
<evidence type="ECO:0000256" key="2">
    <source>
        <dbReference type="ARBA" id="ARBA00023128"/>
    </source>
</evidence>
<feature type="compositionally biased region" description="Basic and acidic residues" evidence="5">
    <location>
        <begin position="295"/>
        <end position="304"/>
    </location>
</feature>
<evidence type="ECO:0000256" key="1">
    <source>
        <dbReference type="ARBA" id="ARBA00004173"/>
    </source>
</evidence>
<evidence type="ECO:0000313" key="8">
    <source>
        <dbReference type="Proteomes" id="UP001216638"/>
    </source>
</evidence>
<dbReference type="SMART" id="SM01155">
    <property type="entry name" value="DUF1713"/>
    <property type="match status" value="1"/>
</dbReference>
<evidence type="ECO:0000259" key="6">
    <source>
        <dbReference type="SMART" id="SM01155"/>
    </source>
</evidence>
<feature type="compositionally biased region" description="Basic residues" evidence="5">
    <location>
        <begin position="276"/>
        <end position="294"/>
    </location>
</feature>
<dbReference type="Pfam" id="PF08213">
    <property type="entry name" value="COX24_C"/>
    <property type="match status" value="1"/>
</dbReference>
<keyword evidence="8" id="KW-1185">Reference proteome</keyword>
<dbReference type="PANTHER" id="PTHR32035">
    <property type="entry name" value="AURORA KINASE A-INTERACTING PROTEIN"/>
    <property type="match status" value="1"/>
</dbReference>
<dbReference type="EMBL" id="CP119951">
    <property type="protein sequence ID" value="WFC94661.1"/>
    <property type="molecule type" value="Genomic_DNA"/>
</dbReference>
<dbReference type="PANTHER" id="PTHR32035:SF3">
    <property type="entry name" value="SMALL RIBOSOMAL SUBUNIT PROTEIN MS38"/>
    <property type="match status" value="1"/>
</dbReference>
<name>A0AAF0DTT6_9BASI</name>
<evidence type="ECO:0000256" key="3">
    <source>
        <dbReference type="ARBA" id="ARBA00035647"/>
    </source>
</evidence>
<reference evidence="7" key="1">
    <citation type="submission" date="2023-03" db="EMBL/GenBank/DDBJ databases">
        <title>Mating type loci evolution in Malassezia.</title>
        <authorList>
            <person name="Coelho M.A."/>
        </authorList>
    </citation>
    <scope>NUCLEOTIDE SEQUENCE</scope>
    <source>
        <strain evidence="7">CBS 14135</strain>
    </source>
</reference>
<dbReference type="AlphaFoldDB" id="A0AAF0DTT6"/>
<sequence length="304" mass="34523">MAVRIAQRAAHACGCACFAQQQAAPRAVSLARRTPAQKPLQVVPPPTTERSLHLQQLYAQHRPLLEHELLPARPRRLLNADMQLAEFEPAPEHGHWRRRSRGVDSATFNAMLDRLAQLQVAPRAKRMRRQARRASPPTSPVVYAESKRIERMERDADATEEAIANAVERGEDVARAERLGAEAELVVLGEPNGSQKEWGRGVATHLGIHTEPYVPPGARTSRPAYIAPVNEDTMHQDAHLWLTHALVQNRVHAAQEWDALLEKLGDKPNVQMDSVRRKRRKKMNKHKYKKLRKAQRAERQRLKK</sequence>
<accession>A0AAF0DTT6</accession>
<dbReference type="GO" id="GO:0005739">
    <property type="term" value="C:mitochondrion"/>
    <property type="evidence" value="ECO:0007669"/>
    <property type="project" value="UniProtKB-SubCell"/>
</dbReference>
<organism evidence="7 8">
    <name type="scientific">Malassezia brasiliensis</name>
    <dbReference type="NCBI Taxonomy" id="1821822"/>
    <lineage>
        <taxon>Eukaryota</taxon>
        <taxon>Fungi</taxon>
        <taxon>Dikarya</taxon>
        <taxon>Basidiomycota</taxon>
        <taxon>Ustilaginomycotina</taxon>
        <taxon>Malasseziomycetes</taxon>
        <taxon>Malasseziales</taxon>
        <taxon>Malasseziaceae</taxon>
        <taxon>Malassezia</taxon>
    </lineage>
</organism>